<comment type="caution">
    <text evidence="2">The sequence shown here is derived from an EMBL/GenBank/DDBJ whole genome shotgun (WGS) entry which is preliminary data.</text>
</comment>
<evidence type="ECO:0000313" key="2">
    <source>
        <dbReference type="EMBL" id="KAL3815358.1"/>
    </source>
</evidence>
<dbReference type="EMBL" id="JALLPB020000203">
    <property type="protein sequence ID" value="KAL3815358.1"/>
    <property type="molecule type" value="Genomic_DNA"/>
</dbReference>
<dbReference type="Proteomes" id="UP001530377">
    <property type="component" value="Unassembled WGS sequence"/>
</dbReference>
<organism evidence="2 3">
    <name type="scientific">Cyclostephanos tholiformis</name>
    <dbReference type="NCBI Taxonomy" id="382380"/>
    <lineage>
        <taxon>Eukaryota</taxon>
        <taxon>Sar</taxon>
        <taxon>Stramenopiles</taxon>
        <taxon>Ochrophyta</taxon>
        <taxon>Bacillariophyta</taxon>
        <taxon>Coscinodiscophyceae</taxon>
        <taxon>Thalassiosirophycidae</taxon>
        <taxon>Stephanodiscales</taxon>
        <taxon>Stephanodiscaceae</taxon>
        <taxon>Cyclostephanos</taxon>
    </lineage>
</organism>
<name>A0ABD3RR54_9STRA</name>
<accession>A0ABD3RR54</accession>
<dbReference type="InterPro" id="IPR049227">
    <property type="entry name" value="DUF6824"/>
</dbReference>
<reference evidence="2 3" key="1">
    <citation type="submission" date="2024-10" db="EMBL/GenBank/DDBJ databases">
        <title>Updated reference genomes for cyclostephanoid diatoms.</title>
        <authorList>
            <person name="Roberts W.R."/>
            <person name="Alverson A.J."/>
        </authorList>
    </citation>
    <scope>NUCLEOTIDE SEQUENCE [LARGE SCALE GENOMIC DNA]</scope>
    <source>
        <strain evidence="2 3">AJA228-03</strain>
    </source>
</reference>
<keyword evidence="3" id="KW-1185">Reference proteome</keyword>
<evidence type="ECO:0000259" key="1">
    <source>
        <dbReference type="Pfam" id="PF20710"/>
    </source>
</evidence>
<dbReference type="AlphaFoldDB" id="A0ABD3RR54"/>
<dbReference type="Pfam" id="PF20710">
    <property type="entry name" value="DUF6824"/>
    <property type="match status" value="1"/>
</dbReference>
<evidence type="ECO:0000313" key="3">
    <source>
        <dbReference type="Proteomes" id="UP001530377"/>
    </source>
</evidence>
<sequence length="104" mass="11384">MAPSLMGMGNSVPVGHGGQVEIPKAVLHIGLEVLLGRGGGTISYPGNKQYRALVDSMKTHYLSPTTRKLEKTRIASSIVSVIRRFNPPGRILRKIHLHREFGTK</sequence>
<feature type="domain" description="DUF6824" evidence="1">
    <location>
        <begin position="33"/>
        <end position="94"/>
    </location>
</feature>
<proteinExistence type="predicted"/>
<protein>
    <recommendedName>
        <fullName evidence="1">DUF6824 domain-containing protein</fullName>
    </recommendedName>
</protein>
<gene>
    <name evidence="2" type="ORF">ACHAXA_002142</name>
</gene>